<organism evidence="1 2">
    <name type="scientific">Apiospora kogelbergensis</name>
    <dbReference type="NCBI Taxonomy" id="1337665"/>
    <lineage>
        <taxon>Eukaryota</taxon>
        <taxon>Fungi</taxon>
        <taxon>Dikarya</taxon>
        <taxon>Ascomycota</taxon>
        <taxon>Pezizomycotina</taxon>
        <taxon>Sordariomycetes</taxon>
        <taxon>Xylariomycetidae</taxon>
        <taxon>Amphisphaeriales</taxon>
        <taxon>Apiosporaceae</taxon>
        <taxon>Apiospora</taxon>
    </lineage>
</organism>
<evidence type="ECO:0000313" key="1">
    <source>
        <dbReference type="EMBL" id="KAK8129483.1"/>
    </source>
</evidence>
<comment type="caution">
    <text evidence="1">The sequence shown here is derived from an EMBL/GenBank/DDBJ whole genome shotgun (WGS) entry which is preliminary data.</text>
</comment>
<dbReference type="EMBL" id="JAQQWP010000002">
    <property type="protein sequence ID" value="KAK8129483.1"/>
    <property type="molecule type" value="Genomic_DNA"/>
</dbReference>
<dbReference type="Proteomes" id="UP001392437">
    <property type="component" value="Unassembled WGS sequence"/>
</dbReference>
<name>A0AAW0R6T8_9PEZI</name>
<dbReference type="AlphaFoldDB" id="A0AAW0R6T8"/>
<evidence type="ECO:0000313" key="2">
    <source>
        <dbReference type="Proteomes" id="UP001392437"/>
    </source>
</evidence>
<proteinExistence type="predicted"/>
<protein>
    <submittedName>
        <fullName evidence="1">Uncharacterized protein</fullName>
    </submittedName>
</protein>
<accession>A0AAW0R6T8</accession>
<keyword evidence="2" id="KW-1185">Reference proteome</keyword>
<sequence length="88" mass="10262">MAWLPNLGSLDWHASYKMELGKKEDTPNRQDECYDMKRIAGVCYEFFYSAMKTPVFTQILRMSTSCRETSTTLRDSPFPDFWKESTSG</sequence>
<gene>
    <name evidence="1" type="ORF">PG999_001863</name>
</gene>
<reference evidence="1 2" key="1">
    <citation type="submission" date="2023-01" db="EMBL/GenBank/DDBJ databases">
        <title>Analysis of 21 Apiospora genomes using comparative genomics revels a genus with tremendous synthesis potential of carbohydrate active enzymes and secondary metabolites.</title>
        <authorList>
            <person name="Sorensen T."/>
        </authorList>
    </citation>
    <scope>NUCLEOTIDE SEQUENCE [LARGE SCALE GENOMIC DNA]</scope>
    <source>
        <strain evidence="1 2">CBS 117206</strain>
    </source>
</reference>